<reference evidence="2 3" key="1">
    <citation type="submission" date="2014-10" db="EMBL/GenBank/DDBJ databases">
        <title>Genome sequence of Clostridium aceticum DSM 1496.</title>
        <authorList>
            <person name="Poehlein A."/>
            <person name="Schiel-Bengelsdorf B."/>
            <person name="Gottschalk G."/>
            <person name="Duerre P."/>
            <person name="Daniel R."/>
        </authorList>
    </citation>
    <scope>NUCLEOTIDE SEQUENCE [LARGE SCALE GENOMIC DNA]</scope>
    <source>
        <strain evidence="2 3">DSM 1496</strain>
    </source>
</reference>
<dbReference type="Proteomes" id="UP000035704">
    <property type="component" value="Chromosome"/>
</dbReference>
<dbReference type="PANTHER" id="PTHR39176:SF1">
    <property type="entry name" value="PERIPLASMIC PROTEIN"/>
    <property type="match status" value="1"/>
</dbReference>
<feature type="domain" description="Lysozyme inhibitor LprI-like N-terminal" evidence="1">
    <location>
        <begin position="91"/>
        <end position="181"/>
    </location>
</feature>
<dbReference type="PROSITE" id="PS51257">
    <property type="entry name" value="PROKAR_LIPOPROTEIN"/>
    <property type="match status" value="1"/>
</dbReference>
<dbReference type="EMBL" id="CP009687">
    <property type="protein sequence ID" value="AKL96927.1"/>
    <property type="molecule type" value="Genomic_DNA"/>
</dbReference>
<dbReference type="STRING" id="84022.CACET_c34840"/>
<evidence type="ECO:0000259" key="1">
    <source>
        <dbReference type="Pfam" id="PF07007"/>
    </source>
</evidence>
<dbReference type="AlphaFoldDB" id="A0A0D8I8E5"/>
<dbReference type="RefSeq" id="WP_044826467.1">
    <property type="nucleotide sequence ID" value="NZ_JYHU01000036.1"/>
</dbReference>
<dbReference type="KEGG" id="cace:CACET_c34840"/>
<evidence type="ECO:0000313" key="2">
    <source>
        <dbReference type="EMBL" id="AKL96927.1"/>
    </source>
</evidence>
<accession>A0A0D8I8E5</accession>
<sequence length="188" mass="21569">MLTQKKVVILLIILSIFTLVACTNGNEENQRPVGVTEENQLVENNLDQDDTTDEENYTAINVTKIEGRRQEFLEKLDNIQKELDALPEKSDSDAGVTSAMRSYYGKSYDMYDEALNEIYAILKEELSPETMKNLQTEQIKWIKQKEDDADKAAAEFQGGTFEFVAYNVVLYESTKARCYELVNEYMTD</sequence>
<dbReference type="Pfam" id="PF07007">
    <property type="entry name" value="LprI"/>
    <property type="match status" value="1"/>
</dbReference>
<proteinExistence type="predicted"/>
<dbReference type="OrthoDB" id="2438161at2"/>
<keyword evidence="3" id="KW-1185">Reference proteome</keyword>
<dbReference type="PANTHER" id="PTHR39176">
    <property type="entry name" value="PERIPLASMIC PROTEIN-RELATED"/>
    <property type="match status" value="1"/>
</dbReference>
<dbReference type="InterPro" id="IPR009739">
    <property type="entry name" value="LprI-like_N"/>
</dbReference>
<dbReference type="Gene3D" id="1.20.1270.180">
    <property type="match status" value="1"/>
</dbReference>
<evidence type="ECO:0000313" key="3">
    <source>
        <dbReference type="Proteomes" id="UP000035704"/>
    </source>
</evidence>
<name>A0A0D8I8E5_9CLOT</name>
<dbReference type="PATRIC" id="fig|84022.5.peg.2632"/>
<gene>
    <name evidence="2" type="ORF">CACET_c34840</name>
</gene>
<organism evidence="2 3">
    <name type="scientific">Clostridium aceticum</name>
    <dbReference type="NCBI Taxonomy" id="84022"/>
    <lineage>
        <taxon>Bacteria</taxon>
        <taxon>Bacillati</taxon>
        <taxon>Bacillota</taxon>
        <taxon>Clostridia</taxon>
        <taxon>Eubacteriales</taxon>
        <taxon>Clostridiaceae</taxon>
        <taxon>Clostridium</taxon>
    </lineage>
</organism>
<protein>
    <recommendedName>
        <fullName evidence="1">Lysozyme inhibitor LprI-like N-terminal domain-containing protein</fullName>
    </recommendedName>
</protein>